<gene>
    <name evidence="1" type="ORF">SCD90_08225</name>
</gene>
<dbReference type="RefSeq" id="WP_319844176.1">
    <property type="nucleotide sequence ID" value="NZ_JAXAFJ010000004.1"/>
</dbReference>
<comment type="caution">
    <text evidence="1">The sequence shown here is derived from an EMBL/GenBank/DDBJ whole genome shotgun (WGS) entry which is preliminary data.</text>
</comment>
<evidence type="ECO:0000313" key="2">
    <source>
        <dbReference type="Proteomes" id="UP001274321"/>
    </source>
</evidence>
<proteinExistence type="predicted"/>
<organism evidence="1 2">
    <name type="scientific">Terrihabitans rhizophilus</name>
    <dbReference type="NCBI Taxonomy" id="3092662"/>
    <lineage>
        <taxon>Bacteria</taxon>
        <taxon>Pseudomonadati</taxon>
        <taxon>Pseudomonadota</taxon>
        <taxon>Alphaproteobacteria</taxon>
        <taxon>Hyphomicrobiales</taxon>
        <taxon>Terrihabitans</taxon>
    </lineage>
</organism>
<dbReference type="EMBL" id="JAXAFJ010000004">
    <property type="protein sequence ID" value="MDX6806048.1"/>
    <property type="molecule type" value="Genomic_DNA"/>
</dbReference>
<reference evidence="1 2" key="1">
    <citation type="submission" date="2023-11" db="EMBL/GenBank/DDBJ databases">
        <authorList>
            <person name="Bao R."/>
        </authorList>
    </citation>
    <scope>NUCLEOTIDE SEQUENCE [LARGE SCALE GENOMIC DNA]</scope>
    <source>
        <strain evidence="1 2">PJ23</strain>
    </source>
</reference>
<accession>A0ABU4RMJ0</accession>
<name>A0ABU4RMJ0_9HYPH</name>
<sequence length="87" mass="9923">MDVNFEEPATVVWNPKPLIGDMNNGTEGGTRRFEHVSEALEFVFSGIPVDQQSTARINTAGHVYDYDELVRIRDQKARGERVLRPDY</sequence>
<keyword evidence="2" id="KW-1185">Reference proteome</keyword>
<evidence type="ECO:0000313" key="1">
    <source>
        <dbReference type="EMBL" id="MDX6806048.1"/>
    </source>
</evidence>
<protein>
    <submittedName>
        <fullName evidence="1">Uncharacterized protein</fullName>
    </submittedName>
</protein>
<dbReference type="Proteomes" id="UP001274321">
    <property type="component" value="Unassembled WGS sequence"/>
</dbReference>